<evidence type="ECO:0000256" key="9">
    <source>
        <dbReference type="ARBA" id="ARBA00023136"/>
    </source>
</evidence>
<dbReference type="AlphaFoldDB" id="A0AA89P4E0"/>
<organism evidence="15 16">
    <name type="scientific">Parageobacillus toebii NBRC 107807</name>
    <dbReference type="NCBI Taxonomy" id="1223503"/>
    <lineage>
        <taxon>Bacteria</taxon>
        <taxon>Bacillati</taxon>
        <taxon>Bacillota</taxon>
        <taxon>Bacilli</taxon>
        <taxon>Bacillales</taxon>
        <taxon>Anoxybacillaceae</taxon>
        <taxon>Parageobacillus</taxon>
    </lineage>
</organism>
<evidence type="ECO:0000256" key="4">
    <source>
        <dbReference type="ARBA" id="ARBA00022475"/>
    </source>
</evidence>
<comment type="subunit">
    <text evidence="2">Homodimer.</text>
</comment>
<evidence type="ECO:0000256" key="3">
    <source>
        <dbReference type="ARBA" id="ARBA00022448"/>
    </source>
</evidence>
<keyword evidence="9 14" id="KW-0472">Membrane</keyword>
<reference evidence="15 16" key="1">
    <citation type="submission" date="2020-08" db="EMBL/GenBank/DDBJ databases">
        <title>Genomic Encyclopedia of Type Strains, Phase IV (KMG-IV): sequencing the most valuable type-strain genomes for metagenomic binning, comparative biology and taxonomic classification.</title>
        <authorList>
            <person name="Goeker M."/>
        </authorList>
    </citation>
    <scope>NUCLEOTIDE SEQUENCE [LARGE SCALE GENOMIC DNA]</scope>
    <source>
        <strain evidence="15 16">DSM 14590</strain>
    </source>
</reference>
<evidence type="ECO:0000256" key="1">
    <source>
        <dbReference type="ARBA" id="ARBA00004651"/>
    </source>
</evidence>
<evidence type="ECO:0000256" key="13">
    <source>
        <dbReference type="ARBA" id="ARBA00042859"/>
    </source>
</evidence>
<sequence length="76" mass="8297">MNFVWYETPNRRSIVRLLFPYAPNVVIVGFLSSFAAGIISMFILPLVGLKEIVPRLIPHFFTGAAAGVFGNATGGR</sequence>
<evidence type="ECO:0000313" key="16">
    <source>
        <dbReference type="Proteomes" id="UP000613002"/>
    </source>
</evidence>
<feature type="transmembrane region" description="Helical" evidence="14">
    <location>
        <begin position="56"/>
        <end position="74"/>
    </location>
</feature>
<proteinExistence type="inferred from homology"/>
<gene>
    <name evidence="15" type="ORF">HNR78_002674</name>
</gene>
<keyword evidence="7 14" id="KW-0812">Transmembrane</keyword>
<evidence type="ECO:0000256" key="14">
    <source>
        <dbReference type="SAM" id="Phobius"/>
    </source>
</evidence>
<feature type="transmembrane region" description="Helical" evidence="14">
    <location>
        <begin position="21"/>
        <end position="44"/>
    </location>
</feature>
<evidence type="ECO:0000256" key="2">
    <source>
        <dbReference type="ARBA" id="ARBA00011738"/>
    </source>
</evidence>
<evidence type="ECO:0000313" key="15">
    <source>
        <dbReference type="EMBL" id="MBB3869777.1"/>
    </source>
</evidence>
<keyword evidence="3" id="KW-0813">Transport</keyword>
<evidence type="ECO:0000256" key="12">
    <source>
        <dbReference type="ARBA" id="ARBA00039702"/>
    </source>
</evidence>
<evidence type="ECO:0000256" key="7">
    <source>
        <dbReference type="ARBA" id="ARBA00022692"/>
    </source>
</evidence>
<dbReference type="GO" id="GO:0005886">
    <property type="term" value="C:plasma membrane"/>
    <property type="evidence" value="ECO:0007669"/>
    <property type="project" value="UniProtKB-SubCell"/>
</dbReference>
<accession>A0AA89P4E0</accession>
<comment type="caution">
    <text evidence="15">The sequence shown here is derived from an EMBL/GenBank/DDBJ whole genome shotgun (WGS) entry which is preliminary data.</text>
</comment>
<dbReference type="Pfam" id="PF03611">
    <property type="entry name" value="EIIC-GAT"/>
    <property type="match status" value="1"/>
</dbReference>
<comment type="function">
    <text evidence="10">The phosphoenolpyruvate-dependent sugar phosphotransferase system (sugar PTS), a major carbohydrate active transport system, catalyzes the phosphorylation of incoming sugar substrates concomitantly with their translocation across the cell membrane. The enzyme II UlaABC PTS system is involved in ascorbate transport.</text>
</comment>
<comment type="subcellular location">
    <subcellularLocation>
        <location evidence="1">Cell membrane</location>
        <topology evidence="1">Multi-pass membrane protein</topology>
    </subcellularLocation>
</comment>
<keyword evidence="6" id="KW-0598">Phosphotransferase system</keyword>
<dbReference type="GO" id="GO:0009401">
    <property type="term" value="P:phosphoenolpyruvate-dependent sugar phosphotransferase system"/>
    <property type="evidence" value="ECO:0007669"/>
    <property type="project" value="UniProtKB-KW"/>
</dbReference>
<evidence type="ECO:0000256" key="11">
    <source>
        <dbReference type="ARBA" id="ARBA00038218"/>
    </source>
</evidence>
<keyword evidence="16" id="KW-1185">Reference proteome</keyword>
<dbReference type="EMBL" id="JACICZ010000011">
    <property type="protein sequence ID" value="MBB3869777.1"/>
    <property type="molecule type" value="Genomic_DNA"/>
</dbReference>
<evidence type="ECO:0000256" key="5">
    <source>
        <dbReference type="ARBA" id="ARBA00022597"/>
    </source>
</evidence>
<keyword evidence="4" id="KW-1003">Cell membrane</keyword>
<protein>
    <recommendedName>
        <fullName evidence="12">Ascorbate-specific PTS system EIIC component</fullName>
    </recommendedName>
    <alternativeName>
        <fullName evidence="13">Ascorbate-specific permease IIC component UlaA</fullName>
    </alternativeName>
</protein>
<dbReference type="PANTHER" id="PTHR33843:SF4">
    <property type="entry name" value="ASCORBATE-SPECIFIC PTS SYSTEM EIIC COMPONENT"/>
    <property type="match status" value="1"/>
</dbReference>
<name>A0AA89P4E0_9BACL</name>
<dbReference type="InterPro" id="IPR004703">
    <property type="entry name" value="PTS_sugar-sp_permease"/>
</dbReference>
<keyword evidence="8 14" id="KW-1133">Transmembrane helix</keyword>
<dbReference type="Proteomes" id="UP000613002">
    <property type="component" value="Unassembled WGS sequence"/>
</dbReference>
<dbReference type="PANTHER" id="PTHR33843">
    <property type="entry name" value="ASCORBATE-SPECIFIC PTS SYSTEM EIIC COMPONENT"/>
    <property type="match status" value="1"/>
</dbReference>
<dbReference type="InterPro" id="IPR051562">
    <property type="entry name" value="Ascorbate-PTS_EIIC"/>
</dbReference>
<comment type="similarity">
    <text evidence="11">Belongs to the UlaA family.</text>
</comment>
<evidence type="ECO:0000256" key="10">
    <source>
        <dbReference type="ARBA" id="ARBA00037387"/>
    </source>
</evidence>
<keyword evidence="5" id="KW-0762">Sugar transport</keyword>
<evidence type="ECO:0000256" key="8">
    <source>
        <dbReference type="ARBA" id="ARBA00022989"/>
    </source>
</evidence>
<evidence type="ECO:0000256" key="6">
    <source>
        <dbReference type="ARBA" id="ARBA00022683"/>
    </source>
</evidence>